<gene>
    <name evidence="2" type="ORF">PGLA2088_LOCUS27622</name>
</gene>
<proteinExistence type="predicted"/>
<comment type="caution">
    <text evidence="2">The sequence shown here is derived from an EMBL/GenBank/DDBJ whole genome shotgun (WGS) entry which is preliminary data.</text>
</comment>
<protein>
    <submittedName>
        <fullName evidence="2">Uncharacterized protein</fullName>
    </submittedName>
</protein>
<feature type="compositionally biased region" description="Polar residues" evidence="1">
    <location>
        <begin position="97"/>
        <end position="134"/>
    </location>
</feature>
<sequence>MAQQWVAVKWLPNRGKEGAFAFACQAEGRKPWDFYTTVKKAGGRKEEACRIARLCYAKFQAGAADAEVMEYRDSLCRELTAGQPLPRSHKKRPASTAPRQKQAQNADQTTNNLKTETNQPARQQGANHQSPSMTKDSKQRRGGSSKLLRRRPQKCPTCRSPFLNQKSYDKHVAA</sequence>
<accession>A0A813K3U7</accession>
<evidence type="ECO:0000313" key="2">
    <source>
        <dbReference type="EMBL" id="CAE8691860.1"/>
    </source>
</evidence>
<evidence type="ECO:0000313" key="3">
    <source>
        <dbReference type="Proteomes" id="UP000626109"/>
    </source>
</evidence>
<name>A0A813K3U7_POLGL</name>
<feature type="compositionally biased region" description="Basic residues" evidence="1">
    <location>
        <begin position="138"/>
        <end position="153"/>
    </location>
</feature>
<feature type="non-terminal residue" evidence="2">
    <location>
        <position position="174"/>
    </location>
</feature>
<dbReference type="AlphaFoldDB" id="A0A813K3U7"/>
<dbReference type="Proteomes" id="UP000626109">
    <property type="component" value="Unassembled WGS sequence"/>
</dbReference>
<organism evidence="2 3">
    <name type="scientific">Polarella glacialis</name>
    <name type="common">Dinoflagellate</name>
    <dbReference type="NCBI Taxonomy" id="89957"/>
    <lineage>
        <taxon>Eukaryota</taxon>
        <taxon>Sar</taxon>
        <taxon>Alveolata</taxon>
        <taxon>Dinophyceae</taxon>
        <taxon>Suessiales</taxon>
        <taxon>Suessiaceae</taxon>
        <taxon>Polarella</taxon>
    </lineage>
</organism>
<evidence type="ECO:0000256" key="1">
    <source>
        <dbReference type="SAM" id="MobiDB-lite"/>
    </source>
</evidence>
<reference evidence="2" key="1">
    <citation type="submission" date="2021-02" db="EMBL/GenBank/DDBJ databases">
        <authorList>
            <person name="Dougan E. K."/>
            <person name="Rhodes N."/>
            <person name="Thang M."/>
            <person name="Chan C."/>
        </authorList>
    </citation>
    <scope>NUCLEOTIDE SEQUENCE</scope>
</reference>
<dbReference type="EMBL" id="CAJNNW010027539">
    <property type="protein sequence ID" value="CAE8691860.1"/>
    <property type="molecule type" value="Genomic_DNA"/>
</dbReference>
<feature type="region of interest" description="Disordered" evidence="1">
    <location>
        <begin position="79"/>
        <end position="174"/>
    </location>
</feature>